<feature type="compositionally biased region" description="Basic residues" evidence="7">
    <location>
        <begin position="506"/>
        <end position="519"/>
    </location>
</feature>
<name>E3IUU4_PSEI1</name>
<dbReference type="InterPro" id="IPR001650">
    <property type="entry name" value="Helicase_C-like"/>
</dbReference>
<dbReference type="Gene3D" id="3.40.50.300">
    <property type="entry name" value="P-loop containing nucleotide triphosphate hydrolases"/>
    <property type="match status" value="2"/>
</dbReference>
<dbReference type="GO" id="GO:0009409">
    <property type="term" value="P:response to cold"/>
    <property type="evidence" value="ECO:0007669"/>
    <property type="project" value="TreeGrafter"/>
</dbReference>
<evidence type="ECO:0000259" key="9">
    <source>
        <dbReference type="PROSITE" id="PS51194"/>
    </source>
</evidence>
<dbReference type="GO" id="GO:0005524">
    <property type="term" value="F:ATP binding"/>
    <property type="evidence" value="ECO:0007669"/>
    <property type="project" value="UniProtKB-KW"/>
</dbReference>
<dbReference type="Pfam" id="PF00270">
    <property type="entry name" value="DEAD"/>
    <property type="match status" value="1"/>
</dbReference>
<keyword evidence="4 6" id="KW-0347">Helicase</keyword>
<dbReference type="InterPro" id="IPR000629">
    <property type="entry name" value="RNA-helicase_DEAD-box_CS"/>
</dbReference>
<evidence type="ECO:0000256" key="4">
    <source>
        <dbReference type="ARBA" id="ARBA00022806"/>
    </source>
</evidence>
<organism evidence="10 11">
    <name type="scientific">Pseudofrankia inefficax (strain DSM 45817 / CECT 9037 / DDB 130130 / EuI1c)</name>
    <name type="common">Frankia inefficax</name>
    <dbReference type="NCBI Taxonomy" id="298654"/>
    <lineage>
        <taxon>Bacteria</taxon>
        <taxon>Bacillati</taxon>
        <taxon>Actinomycetota</taxon>
        <taxon>Actinomycetes</taxon>
        <taxon>Frankiales</taxon>
        <taxon>Frankiaceae</taxon>
        <taxon>Pseudofrankia</taxon>
    </lineage>
</organism>
<dbReference type="STRING" id="298654.FraEuI1c_0746"/>
<dbReference type="Proteomes" id="UP000002484">
    <property type="component" value="Chromosome"/>
</dbReference>
<dbReference type="FunCoup" id="E3IUU4">
    <property type="interactions" value="213"/>
</dbReference>
<reference evidence="10 11" key="1">
    <citation type="submission" date="2010-10" db="EMBL/GenBank/DDBJ databases">
        <title>Complete sequence of Frankia sp. EuI1c.</title>
        <authorList>
            <consortium name="US DOE Joint Genome Institute"/>
            <person name="Lucas S."/>
            <person name="Copeland A."/>
            <person name="Lapidus A."/>
            <person name="Cheng J.-F."/>
            <person name="Bruce D."/>
            <person name="Goodwin L."/>
            <person name="Pitluck S."/>
            <person name="Chertkov O."/>
            <person name="Detter J.C."/>
            <person name="Han C."/>
            <person name="Tapia R."/>
            <person name="Land M."/>
            <person name="Hauser L."/>
            <person name="Jeffries C."/>
            <person name="Kyrpides N."/>
            <person name="Ivanova N."/>
            <person name="Mikhailova N."/>
            <person name="Beauchemin N."/>
            <person name="Sen A."/>
            <person name="Sur S.A."/>
            <person name="Gtari M."/>
            <person name="Wall L."/>
            <person name="Tisa L."/>
            <person name="Woyke T."/>
        </authorList>
    </citation>
    <scope>NUCLEOTIDE SEQUENCE [LARGE SCALE GENOMIC DNA]</scope>
    <source>
        <strain evidence="11">DSM 45817 / CECT 9037 / EuI1c</strain>
    </source>
</reference>
<gene>
    <name evidence="10" type="ordered locus">FraEuI1c_0746</name>
</gene>
<feature type="compositionally biased region" description="Low complexity" evidence="7">
    <location>
        <begin position="442"/>
        <end position="454"/>
    </location>
</feature>
<feature type="region of interest" description="Disordered" evidence="7">
    <location>
        <begin position="402"/>
        <end position="465"/>
    </location>
</feature>
<dbReference type="SMART" id="SM00490">
    <property type="entry name" value="HELICc"/>
    <property type="match status" value="1"/>
</dbReference>
<dbReference type="CDD" id="cd00268">
    <property type="entry name" value="DEADc"/>
    <property type="match status" value="1"/>
</dbReference>
<evidence type="ECO:0000256" key="3">
    <source>
        <dbReference type="ARBA" id="ARBA00022801"/>
    </source>
</evidence>
<dbReference type="PROSITE" id="PS51192">
    <property type="entry name" value="HELICASE_ATP_BIND_1"/>
    <property type="match status" value="1"/>
</dbReference>
<feature type="domain" description="Helicase C-terminal" evidence="9">
    <location>
        <begin position="227"/>
        <end position="368"/>
    </location>
</feature>
<dbReference type="GO" id="GO:0033592">
    <property type="term" value="F:RNA strand annealing activity"/>
    <property type="evidence" value="ECO:0007669"/>
    <property type="project" value="TreeGrafter"/>
</dbReference>
<dbReference type="PROSITE" id="PS00039">
    <property type="entry name" value="DEAD_ATP_HELICASE"/>
    <property type="match status" value="1"/>
</dbReference>
<dbReference type="Pfam" id="PF00271">
    <property type="entry name" value="Helicase_C"/>
    <property type="match status" value="1"/>
</dbReference>
<dbReference type="PANTHER" id="PTHR47963:SF8">
    <property type="entry name" value="ATP-DEPENDENT RNA HELICASE DEAD"/>
    <property type="match status" value="1"/>
</dbReference>
<keyword evidence="3 6" id="KW-0378">Hydrolase</keyword>
<evidence type="ECO:0000256" key="1">
    <source>
        <dbReference type="ARBA" id="ARBA00012552"/>
    </source>
</evidence>
<dbReference type="EC" id="3.6.4.13" evidence="1"/>
<evidence type="ECO:0000256" key="2">
    <source>
        <dbReference type="ARBA" id="ARBA00022741"/>
    </source>
</evidence>
<dbReference type="GO" id="GO:0005840">
    <property type="term" value="C:ribosome"/>
    <property type="evidence" value="ECO:0007669"/>
    <property type="project" value="TreeGrafter"/>
</dbReference>
<dbReference type="PANTHER" id="PTHR47963">
    <property type="entry name" value="DEAD-BOX ATP-DEPENDENT RNA HELICASE 47, MITOCHONDRIAL"/>
    <property type="match status" value="1"/>
</dbReference>
<dbReference type="KEGG" id="fri:FraEuI1c_0746"/>
<dbReference type="HOGENOM" id="CLU_003041_27_2_11"/>
<comment type="similarity">
    <text evidence="6">Belongs to the DEAD box helicase family.</text>
</comment>
<evidence type="ECO:0000256" key="5">
    <source>
        <dbReference type="ARBA" id="ARBA00022840"/>
    </source>
</evidence>
<dbReference type="InParanoid" id="E3IUU4"/>
<keyword evidence="2 6" id="KW-0547">Nucleotide-binding</keyword>
<dbReference type="AlphaFoldDB" id="E3IUU4"/>
<evidence type="ECO:0000259" key="8">
    <source>
        <dbReference type="PROSITE" id="PS51192"/>
    </source>
</evidence>
<dbReference type="SUPFAM" id="SSF52540">
    <property type="entry name" value="P-loop containing nucleoside triphosphate hydrolases"/>
    <property type="match status" value="1"/>
</dbReference>
<dbReference type="GO" id="GO:0016787">
    <property type="term" value="F:hydrolase activity"/>
    <property type="evidence" value="ECO:0007669"/>
    <property type="project" value="UniProtKB-KW"/>
</dbReference>
<evidence type="ECO:0000256" key="6">
    <source>
        <dbReference type="RuleBase" id="RU000492"/>
    </source>
</evidence>
<feature type="compositionally biased region" description="Acidic residues" evidence="7">
    <location>
        <begin position="529"/>
        <end position="543"/>
    </location>
</feature>
<dbReference type="GO" id="GO:0005829">
    <property type="term" value="C:cytosol"/>
    <property type="evidence" value="ECO:0007669"/>
    <property type="project" value="TreeGrafter"/>
</dbReference>
<dbReference type="InterPro" id="IPR011545">
    <property type="entry name" value="DEAD/DEAH_box_helicase_dom"/>
</dbReference>
<dbReference type="InterPro" id="IPR044742">
    <property type="entry name" value="DEAD/DEAH_RhlB"/>
</dbReference>
<dbReference type="InterPro" id="IPR014001">
    <property type="entry name" value="Helicase_ATP-bd"/>
</dbReference>
<accession>E3IUU4</accession>
<dbReference type="InterPro" id="IPR050547">
    <property type="entry name" value="DEAD_box_RNA_helicases"/>
</dbReference>
<dbReference type="PROSITE" id="PS51194">
    <property type="entry name" value="HELICASE_CTER"/>
    <property type="match status" value="1"/>
</dbReference>
<sequence>MDTLAAAGIVHPFAIQELTLPLALAGTDIIGQARTGTGKTLGFGIPVIQKVLGPDEGADGRPQALIVVPTRELCVQVTNDLDRAGKGRRIRVLSVYGGRAYEPQTSALKSGVDVVVGTPGRLLDLARQRTLNLGNVATLVLDEADEMLDLGFLPDVERIVALLPAGRQTMLFSATMPGPVIALARRFMIRPVHVTAEQPDEGRTVPTTSQHVFRAHAMDKMEVLSRVLQAEGRSLSIVFVRTRRTADKVAEDLARRGFAAAPVHGDLGQGQREQALRAFRAGKVDVLVATDVAARGIDVGGVTHVINYQCPEDESVYLHRIGRTGRAGGSGVAVTFVDWDDLARWQLVNRALALPFDEPLETYSTSPHLFEALGIPSGSTGVLPRAARTRAGLAAEEIEDLGGGNRARRGRGTAAAAPERDADRPAARATAARSRSRRRTRGAGAAAAAAGLAEEASESETSELALETGDVTALDTVATTALDGAVDGIDVADLPDQELDADGTPARRRRRRRGGRGRSRAGAAVEGLDLIEADDDAEHAESA</sequence>
<evidence type="ECO:0000256" key="7">
    <source>
        <dbReference type="SAM" id="MobiDB-lite"/>
    </source>
</evidence>
<dbReference type="CDD" id="cd18787">
    <property type="entry name" value="SF2_C_DEAD"/>
    <property type="match status" value="1"/>
</dbReference>
<dbReference type="GO" id="GO:0003724">
    <property type="term" value="F:RNA helicase activity"/>
    <property type="evidence" value="ECO:0007669"/>
    <property type="project" value="UniProtKB-EC"/>
</dbReference>
<feature type="domain" description="Helicase ATP-binding" evidence="8">
    <location>
        <begin position="20"/>
        <end position="194"/>
    </location>
</feature>
<evidence type="ECO:0000313" key="11">
    <source>
        <dbReference type="Proteomes" id="UP000002484"/>
    </source>
</evidence>
<dbReference type="EMBL" id="CP002299">
    <property type="protein sequence ID" value="ADP78824.1"/>
    <property type="molecule type" value="Genomic_DNA"/>
</dbReference>
<proteinExistence type="inferred from homology"/>
<dbReference type="InterPro" id="IPR027417">
    <property type="entry name" value="P-loop_NTPase"/>
</dbReference>
<dbReference type="eggNOG" id="COG0513">
    <property type="taxonomic scope" value="Bacteria"/>
</dbReference>
<evidence type="ECO:0000313" key="10">
    <source>
        <dbReference type="EMBL" id="ADP78824.1"/>
    </source>
</evidence>
<feature type="region of interest" description="Disordered" evidence="7">
    <location>
        <begin position="492"/>
        <end position="543"/>
    </location>
</feature>
<dbReference type="SMART" id="SM00487">
    <property type="entry name" value="DEXDc"/>
    <property type="match status" value="1"/>
</dbReference>
<dbReference type="RefSeq" id="WP_013421945.1">
    <property type="nucleotide sequence ID" value="NC_014666.1"/>
</dbReference>
<keyword evidence="11" id="KW-1185">Reference proteome</keyword>
<keyword evidence="5 6" id="KW-0067">ATP-binding</keyword>
<protein>
    <recommendedName>
        <fullName evidence="1">RNA helicase</fullName>
        <ecNumber evidence="1">3.6.4.13</ecNumber>
    </recommendedName>
</protein>